<keyword evidence="2" id="KW-1185">Reference proteome</keyword>
<dbReference type="STRING" id="1112.A9D12_00520"/>
<evidence type="ECO:0000313" key="1">
    <source>
        <dbReference type="EMBL" id="ANK11683.1"/>
    </source>
</evidence>
<dbReference type="EMBL" id="CP016033">
    <property type="protein sequence ID" value="ANK11683.1"/>
    <property type="molecule type" value="Genomic_DNA"/>
</dbReference>
<protein>
    <submittedName>
        <fullName evidence="1">Uncharacterized protein</fullName>
    </submittedName>
</protein>
<dbReference type="AlphaFoldDB" id="A0A192CZK2"/>
<accession>A0A192CZK2</accession>
<evidence type="ECO:0000313" key="2">
    <source>
        <dbReference type="Proteomes" id="UP000078263"/>
    </source>
</evidence>
<organism evidence="1 2">
    <name type="scientific">Erythrobacter neustonensis</name>
    <dbReference type="NCBI Taxonomy" id="1112"/>
    <lineage>
        <taxon>Bacteria</taxon>
        <taxon>Pseudomonadati</taxon>
        <taxon>Pseudomonadota</taxon>
        <taxon>Alphaproteobacteria</taxon>
        <taxon>Sphingomonadales</taxon>
        <taxon>Erythrobacteraceae</taxon>
        <taxon>Erythrobacter/Porphyrobacter group</taxon>
        <taxon>Erythrobacter</taxon>
    </lineage>
</organism>
<gene>
    <name evidence="1" type="ORF">A9D12_00520</name>
</gene>
<dbReference type="Proteomes" id="UP000078263">
    <property type="component" value="Chromosome"/>
</dbReference>
<dbReference type="KEGG" id="pns:A9D12_00520"/>
<sequence>MVIAGGARANVMYSGGGEQQLAFDNADTRYIVFSRMVRTRFDGAGNEPAISDGVVVERAGTFAAIRICDDPDLRPVDVDAAEKYLPAGDTDGGDLFTEATIRADPQGHE</sequence>
<proteinExistence type="predicted"/>
<name>A0A192CZK2_9SPHN</name>
<reference evidence="1 2" key="1">
    <citation type="submission" date="2016-05" db="EMBL/GenBank/DDBJ databases">
        <title>Compelete Genome Sequence of Bacteriochlorophyll-Synthesizing Bacterium Porphyrobacter neustonensis DSM 9434.</title>
        <authorList>
            <person name="Shi X.-L."/>
            <person name="Wu Y.-H."/>
            <person name="Cheng H."/>
            <person name="Xu L."/>
            <person name="Zhang X.-Q."/>
            <person name="Wang C.-S."/>
            <person name="Xu X.-W."/>
        </authorList>
    </citation>
    <scope>NUCLEOTIDE SEQUENCE [LARGE SCALE GENOMIC DNA]</scope>
    <source>
        <strain evidence="1 2">DSM 9434</strain>
    </source>
</reference>